<accession>A0AA46UPU2</accession>
<gene>
    <name evidence="1" type="ORF">M5598_27010</name>
</gene>
<evidence type="ECO:0000313" key="2">
    <source>
        <dbReference type="Proteomes" id="UP001163036"/>
    </source>
</evidence>
<protein>
    <submittedName>
        <fullName evidence="1">Uncharacterized protein</fullName>
    </submittedName>
</protein>
<dbReference type="EMBL" id="CP097357">
    <property type="protein sequence ID" value="UYV29630.1"/>
    <property type="molecule type" value="Genomic_DNA"/>
</dbReference>
<dbReference type="RefSeq" id="WP_053314439.1">
    <property type="nucleotide sequence ID" value="NZ_CP062152.1"/>
</dbReference>
<keyword evidence="1" id="KW-0614">Plasmid</keyword>
<name>A0AA46UPU2_VIBPH</name>
<dbReference type="Proteomes" id="UP001163036">
    <property type="component" value="Plasmid pVP-16-VB00198-1"/>
</dbReference>
<geneLocation type="plasmid" evidence="1 2">
    <name>pVP-16-VB00198-1</name>
</geneLocation>
<organism evidence="1 2">
    <name type="scientific">Vibrio parahaemolyticus</name>
    <dbReference type="NCBI Taxonomy" id="670"/>
    <lineage>
        <taxon>Bacteria</taxon>
        <taxon>Pseudomonadati</taxon>
        <taxon>Pseudomonadota</taxon>
        <taxon>Gammaproteobacteria</taxon>
        <taxon>Vibrionales</taxon>
        <taxon>Vibrionaceae</taxon>
        <taxon>Vibrio</taxon>
    </lineage>
</organism>
<proteinExistence type="predicted"/>
<sequence>MIELSPELDIKGKVVTFAESMGDSEYDIHSGKDVRVVEIYLDHNTCQEKGGCDPSTLPMIKVELVDDPSITFNAWSDEVGSHKVIDIFHEGIQAAHPLYNSYVGVPGLPGYDPEKVKSIDDYTVESEKLNPYKKGSCEHEVFKKGFESMCFK</sequence>
<dbReference type="AlphaFoldDB" id="A0AA46UPU2"/>
<reference evidence="1" key="1">
    <citation type="submission" date="2022-05" db="EMBL/GenBank/DDBJ databases">
        <title>Megaplasmid of Vibrio parahaemolyticus.</title>
        <authorList>
            <person name="Strauch E."/>
            <person name="Borowiak M."/>
        </authorList>
    </citation>
    <scope>NUCLEOTIDE SEQUENCE</scope>
    <source>
        <strain evidence="1">16-VB00198</strain>
        <plasmid evidence="1">pVP-16-VB00198-1</plasmid>
    </source>
</reference>
<evidence type="ECO:0000313" key="1">
    <source>
        <dbReference type="EMBL" id="UYV29630.1"/>
    </source>
</evidence>